<dbReference type="PANTHER" id="PTHR35038:SF6">
    <property type="entry name" value="SURFACE LOCALIZED DECAHEME CYTOCHROME C LIPOPROTEIN"/>
    <property type="match status" value="1"/>
</dbReference>
<evidence type="ECO:0000313" key="4">
    <source>
        <dbReference type="EMBL" id="MBZ5712589.1"/>
    </source>
</evidence>
<sequence>MTRHTNTARRDGRGRQALAGLSTLSILIVLIMGMAFGTGLYVQAGGGLTSGNIPATAPVTHGPMRGGSPVYPEQDIPLRFNHGQHLGLGLACARCHTKIGDSDKAADFNFPTGAVCDSCHGPQHPRPATEPANCGLCHTRLSAGRVTATLRAPKANLNFSHKKHLTAGANCQSCHGDMSKVRMATVLQLPSEASCLTCHDGVKASSRCATCHPSDTNGKLATRSFSDRVMPALVPRGKSSWGAAHDLAFVEDHRGIAKANPSLCAQCHDETFCTDCHAGAVRPMRIHAADYMTTHALDARASTQDCQSCHRMQTDCLACHQRLGMGGGPDSKFGVGSSLRFHPIGWEGPPDSPQSHAFAAQRNIATCASCHTEDSCLACHATTGAARPGLNVSPHGPGFAASMRCSALAARNHRVCLKCHEPGDPRNECL</sequence>
<dbReference type="InterPro" id="IPR051829">
    <property type="entry name" value="Multiheme_Cytochr_ET"/>
</dbReference>
<feature type="transmembrane region" description="Helical" evidence="2">
    <location>
        <begin position="21"/>
        <end position="42"/>
    </location>
</feature>
<evidence type="ECO:0000259" key="3">
    <source>
        <dbReference type="Pfam" id="PF14522"/>
    </source>
</evidence>
<dbReference type="PANTHER" id="PTHR35038">
    <property type="entry name" value="DISSIMILATORY SULFITE REDUCTASE SIRA"/>
    <property type="match status" value="1"/>
</dbReference>
<name>A0ABS7TWG3_9BACT</name>
<dbReference type="SUPFAM" id="SSF48695">
    <property type="entry name" value="Multiheme cytochromes"/>
    <property type="match status" value="1"/>
</dbReference>
<keyword evidence="5" id="KW-1185">Reference proteome</keyword>
<keyword evidence="2" id="KW-0472">Membrane</keyword>
<reference evidence="4" key="1">
    <citation type="submission" date="2021-08" db="EMBL/GenBank/DDBJ databases">
        <authorList>
            <person name="Stevens D.C."/>
        </authorList>
    </citation>
    <scope>NUCLEOTIDE SEQUENCE</scope>
    <source>
        <strain evidence="4">DSM 53165</strain>
    </source>
</reference>
<dbReference type="Pfam" id="PF14522">
    <property type="entry name" value="Cytochrome_C7"/>
    <property type="match status" value="2"/>
</dbReference>
<dbReference type="Proteomes" id="UP001139031">
    <property type="component" value="Unassembled WGS sequence"/>
</dbReference>
<accession>A0ABS7TWG3</accession>
<dbReference type="InterPro" id="IPR036280">
    <property type="entry name" value="Multihaem_cyt_sf"/>
</dbReference>
<evidence type="ECO:0000313" key="5">
    <source>
        <dbReference type="Proteomes" id="UP001139031"/>
    </source>
</evidence>
<evidence type="ECO:0000256" key="1">
    <source>
        <dbReference type="ARBA" id="ARBA00022729"/>
    </source>
</evidence>
<dbReference type="Gene3D" id="3.90.10.10">
    <property type="entry name" value="Cytochrome C3"/>
    <property type="match status" value="2"/>
</dbReference>
<keyword evidence="2" id="KW-0812">Transmembrane</keyword>
<organism evidence="4 5">
    <name type="scientific">Nannocystis pusilla</name>
    <dbReference type="NCBI Taxonomy" id="889268"/>
    <lineage>
        <taxon>Bacteria</taxon>
        <taxon>Pseudomonadati</taxon>
        <taxon>Myxococcota</taxon>
        <taxon>Polyangia</taxon>
        <taxon>Nannocystales</taxon>
        <taxon>Nannocystaceae</taxon>
        <taxon>Nannocystis</taxon>
    </lineage>
</organism>
<feature type="domain" description="Cytochrome c7-like" evidence="3">
    <location>
        <begin position="158"/>
        <end position="212"/>
    </location>
</feature>
<comment type="caution">
    <text evidence="4">The sequence shown here is derived from an EMBL/GenBank/DDBJ whole genome shotgun (WGS) entry which is preliminary data.</text>
</comment>
<keyword evidence="2" id="KW-1133">Transmembrane helix</keyword>
<dbReference type="RefSeq" id="WP_224194342.1">
    <property type="nucleotide sequence ID" value="NZ_JAIRAU010000032.1"/>
</dbReference>
<protein>
    <submittedName>
        <fullName evidence="4">Cytochrome C</fullName>
    </submittedName>
</protein>
<proteinExistence type="predicted"/>
<dbReference type="EMBL" id="JAIRAU010000032">
    <property type="protein sequence ID" value="MBZ5712589.1"/>
    <property type="molecule type" value="Genomic_DNA"/>
</dbReference>
<dbReference type="InterPro" id="IPR029467">
    <property type="entry name" value="Cyt_c7-like"/>
</dbReference>
<feature type="domain" description="Cytochrome c7-like" evidence="3">
    <location>
        <begin position="79"/>
        <end position="139"/>
    </location>
</feature>
<evidence type="ECO:0000256" key="2">
    <source>
        <dbReference type="SAM" id="Phobius"/>
    </source>
</evidence>
<gene>
    <name evidence="4" type="ORF">K7C98_25380</name>
</gene>
<keyword evidence="1" id="KW-0732">Signal</keyword>